<gene>
    <name evidence="1" type="ORF">TM448A03039_0003</name>
    <name evidence="2" type="ORF">TM448B02724_0009</name>
</gene>
<reference evidence="1" key="1">
    <citation type="submission" date="2020-03" db="EMBL/GenBank/DDBJ databases">
        <title>The deep terrestrial virosphere.</title>
        <authorList>
            <person name="Holmfeldt K."/>
            <person name="Nilsson E."/>
            <person name="Simone D."/>
            <person name="Lopez-Fernandez M."/>
            <person name="Wu X."/>
            <person name="de Brujin I."/>
            <person name="Lundin D."/>
            <person name="Andersson A."/>
            <person name="Bertilsson S."/>
            <person name="Dopson M."/>
        </authorList>
    </citation>
    <scope>NUCLEOTIDE SEQUENCE</scope>
    <source>
        <strain evidence="1">TM448A03039</strain>
        <strain evidence="2">TM448B02724</strain>
    </source>
</reference>
<evidence type="ECO:0000313" key="2">
    <source>
        <dbReference type="EMBL" id="QJI01717.1"/>
    </source>
</evidence>
<proteinExistence type="predicted"/>
<dbReference type="AlphaFoldDB" id="A0A6H1ZY25"/>
<organism evidence="1">
    <name type="scientific">viral metagenome</name>
    <dbReference type="NCBI Taxonomy" id="1070528"/>
    <lineage>
        <taxon>unclassified sequences</taxon>
        <taxon>metagenomes</taxon>
        <taxon>organismal metagenomes</taxon>
    </lineage>
</organism>
<dbReference type="EMBL" id="MT144372">
    <property type="protein sequence ID" value="QJA52836.1"/>
    <property type="molecule type" value="Genomic_DNA"/>
</dbReference>
<name>A0A6H1ZY25_9ZZZZ</name>
<accession>A0A6H1ZY25</accession>
<sequence>MVEKRATESLFKLSPDVKKNLEALETQIDEAGRMIAVLKKAGMSVTQLEGQLTWAKDMRSMLLTEFSD</sequence>
<protein>
    <submittedName>
        <fullName evidence="1">Uncharacterized protein</fullName>
    </submittedName>
</protein>
<evidence type="ECO:0000313" key="1">
    <source>
        <dbReference type="EMBL" id="QJA52836.1"/>
    </source>
</evidence>
<dbReference type="EMBL" id="MT144944">
    <property type="protein sequence ID" value="QJI01717.1"/>
    <property type="molecule type" value="Genomic_DNA"/>
</dbReference>